<dbReference type="GO" id="GO:0016652">
    <property type="term" value="F:oxidoreductase activity, acting on NAD(P)H as acceptor"/>
    <property type="evidence" value="ECO:0007669"/>
    <property type="project" value="UniProtKB-UniRule"/>
</dbReference>
<dbReference type="OrthoDB" id="9787136at2"/>
<proteinExistence type="inferred from homology"/>
<comment type="function">
    <text evidence="6">Also exhibits azoreductase activity. Catalyzes the reductive cleavage of the azo bond in aromatic azo compounds to the corresponding amines.</text>
</comment>
<keyword evidence="9" id="KW-1185">Reference proteome</keyword>
<dbReference type="InterPro" id="IPR029039">
    <property type="entry name" value="Flavoprotein-like_sf"/>
</dbReference>
<evidence type="ECO:0000313" key="8">
    <source>
        <dbReference type="EMBL" id="ADV27556.1"/>
    </source>
</evidence>
<name>E6WTQ7_PSEUU</name>
<evidence type="ECO:0000256" key="1">
    <source>
        <dbReference type="ARBA" id="ARBA00022630"/>
    </source>
</evidence>
<feature type="domain" description="Flavodoxin-like fold" evidence="7">
    <location>
        <begin position="1"/>
        <end position="185"/>
    </location>
</feature>
<evidence type="ECO:0000256" key="5">
    <source>
        <dbReference type="ARBA" id="ARBA00048542"/>
    </source>
</evidence>
<dbReference type="GO" id="GO:0016655">
    <property type="term" value="F:oxidoreductase activity, acting on NAD(P)H, quinone or similar compound as acceptor"/>
    <property type="evidence" value="ECO:0007669"/>
    <property type="project" value="InterPro"/>
</dbReference>
<comment type="similarity">
    <text evidence="6">Belongs to the azoreductase type 1 family.</text>
</comment>
<feature type="binding site" evidence="6">
    <location>
        <position position="9"/>
    </location>
    <ligand>
        <name>FMN</name>
        <dbReference type="ChEBI" id="CHEBI:58210"/>
    </ligand>
</feature>
<keyword evidence="4 6" id="KW-0520">NAD</keyword>
<comment type="catalytic activity">
    <reaction evidence="6">
        <text>2 a quinone + NADH + H(+) = 2 a 1,4-benzosemiquinone + NAD(+)</text>
        <dbReference type="Rhea" id="RHEA:65952"/>
        <dbReference type="ChEBI" id="CHEBI:15378"/>
        <dbReference type="ChEBI" id="CHEBI:57540"/>
        <dbReference type="ChEBI" id="CHEBI:57945"/>
        <dbReference type="ChEBI" id="CHEBI:132124"/>
        <dbReference type="ChEBI" id="CHEBI:134225"/>
    </reaction>
</comment>
<dbReference type="EC" id="1.7.1.17" evidence="6"/>
<dbReference type="PANTHER" id="PTHR43741:SF4">
    <property type="entry name" value="FMN-DEPENDENT NADH:QUINONE OXIDOREDUCTASE"/>
    <property type="match status" value="1"/>
</dbReference>
<dbReference type="SUPFAM" id="SSF52218">
    <property type="entry name" value="Flavoproteins"/>
    <property type="match status" value="1"/>
</dbReference>
<evidence type="ECO:0000256" key="4">
    <source>
        <dbReference type="ARBA" id="ARBA00023027"/>
    </source>
</evidence>
<comment type="cofactor">
    <cofactor evidence="6">
        <name>FMN</name>
        <dbReference type="ChEBI" id="CHEBI:58210"/>
    </cofactor>
    <text evidence="6">Binds 1 FMN per subunit.</text>
</comment>
<sequence>MKLLHLDSSALGANSVSRELSAAIVASWQARHPGLEVEYRDLDSEPLPHLTGASLAKADPAAVADAERVLEQFLAADVVVIGAPMYNFSIPSTLKAWIDRIAVAGRTFRYTANGPEGLAGGRKVIIASARGGLYAGSPADFQEPFLRQVFTFIGVEDLVFVRAEGVSLSPEHRARAVADALAQIDGVVEPVAEAA</sequence>
<feature type="binding site" evidence="6">
    <location>
        <begin position="15"/>
        <end position="17"/>
    </location>
    <ligand>
        <name>FMN</name>
        <dbReference type="ChEBI" id="CHEBI:58210"/>
    </ligand>
</feature>
<dbReference type="InterPro" id="IPR023048">
    <property type="entry name" value="NADH:quinone_OxRdtase_FMN_depd"/>
</dbReference>
<evidence type="ECO:0000256" key="2">
    <source>
        <dbReference type="ARBA" id="ARBA00022643"/>
    </source>
</evidence>
<dbReference type="EMBL" id="CP002446">
    <property type="protein sequence ID" value="ADV27556.1"/>
    <property type="molecule type" value="Genomic_DNA"/>
</dbReference>
<gene>
    <name evidence="6" type="primary">azoR</name>
    <name evidence="8" type="ordered locus">Psesu_1714</name>
</gene>
<dbReference type="HOGENOM" id="CLU_088964_0_0_6"/>
<dbReference type="InterPro" id="IPR003680">
    <property type="entry name" value="Flavodoxin_fold"/>
</dbReference>
<dbReference type="STRING" id="743721.Psesu_1714"/>
<dbReference type="AlphaFoldDB" id="E6WTQ7"/>
<dbReference type="GO" id="GO:0010181">
    <property type="term" value="F:FMN binding"/>
    <property type="evidence" value="ECO:0007669"/>
    <property type="project" value="UniProtKB-UniRule"/>
</dbReference>
<evidence type="ECO:0000313" key="9">
    <source>
        <dbReference type="Proteomes" id="UP000008632"/>
    </source>
</evidence>
<dbReference type="HAMAP" id="MF_01216">
    <property type="entry name" value="Azoreductase_type1"/>
    <property type="match status" value="1"/>
</dbReference>
<dbReference type="Gene3D" id="3.40.50.360">
    <property type="match status" value="1"/>
</dbReference>
<comment type="catalytic activity">
    <reaction evidence="5">
        <text>N,N-dimethyl-1,4-phenylenediamine + anthranilate + 2 NAD(+) = 2-(4-dimethylaminophenyl)diazenylbenzoate + 2 NADH + 2 H(+)</text>
        <dbReference type="Rhea" id="RHEA:55872"/>
        <dbReference type="ChEBI" id="CHEBI:15378"/>
        <dbReference type="ChEBI" id="CHEBI:15783"/>
        <dbReference type="ChEBI" id="CHEBI:16567"/>
        <dbReference type="ChEBI" id="CHEBI:57540"/>
        <dbReference type="ChEBI" id="CHEBI:57945"/>
        <dbReference type="ChEBI" id="CHEBI:71579"/>
        <dbReference type="EC" id="1.7.1.17"/>
    </reaction>
    <physiologicalReaction direction="right-to-left" evidence="5">
        <dbReference type="Rhea" id="RHEA:55874"/>
    </physiologicalReaction>
</comment>
<organism evidence="8 9">
    <name type="scientific">Pseudoxanthomonas suwonensis (strain 11-1)</name>
    <dbReference type="NCBI Taxonomy" id="743721"/>
    <lineage>
        <taxon>Bacteria</taxon>
        <taxon>Pseudomonadati</taxon>
        <taxon>Pseudomonadota</taxon>
        <taxon>Gammaproteobacteria</taxon>
        <taxon>Lysobacterales</taxon>
        <taxon>Lysobacteraceae</taxon>
        <taxon>Pseudoxanthomonas</taxon>
    </lineage>
</organism>
<dbReference type="eggNOG" id="COG1182">
    <property type="taxonomic scope" value="Bacteria"/>
</dbReference>
<dbReference type="SMR" id="E6WTQ7"/>
<protein>
    <recommendedName>
        <fullName evidence="6">FMN dependent NADH:quinone oxidoreductase</fullName>
        <ecNumber evidence="6">1.6.5.-</ecNumber>
    </recommendedName>
    <alternativeName>
        <fullName evidence="6">Azo-dye reductase</fullName>
    </alternativeName>
    <alternativeName>
        <fullName evidence="6">FMN-dependent NADH-azo compound oxidoreductase</fullName>
    </alternativeName>
    <alternativeName>
        <fullName evidence="6">FMN-dependent NADH-azoreductase</fullName>
        <ecNumber evidence="6">1.7.1.17</ecNumber>
    </alternativeName>
</protein>
<comment type="caution">
    <text evidence="6">Lacks conserved residue(s) required for the propagation of feature annotation.</text>
</comment>
<evidence type="ECO:0000259" key="7">
    <source>
        <dbReference type="Pfam" id="PF02525"/>
    </source>
</evidence>
<dbReference type="KEGG" id="psu:Psesu_1714"/>
<dbReference type="Proteomes" id="UP000008632">
    <property type="component" value="Chromosome"/>
</dbReference>
<keyword evidence="3 6" id="KW-0560">Oxidoreductase</keyword>
<evidence type="ECO:0000256" key="3">
    <source>
        <dbReference type="ARBA" id="ARBA00023002"/>
    </source>
</evidence>
<dbReference type="PANTHER" id="PTHR43741">
    <property type="entry name" value="FMN-DEPENDENT NADH-AZOREDUCTASE 1"/>
    <property type="match status" value="1"/>
</dbReference>
<feature type="binding site" evidence="6">
    <location>
        <begin position="85"/>
        <end position="88"/>
    </location>
    <ligand>
        <name>FMN</name>
        <dbReference type="ChEBI" id="CHEBI:58210"/>
    </ligand>
</feature>
<dbReference type="RefSeq" id="WP_013535384.1">
    <property type="nucleotide sequence ID" value="NC_014924.1"/>
</dbReference>
<comment type="function">
    <text evidence="6">Quinone reductase that provides resistance to thiol-specific stress caused by electrophilic quinones.</text>
</comment>
<dbReference type="InterPro" id="IPR050104">
    <property type="entry name" value="FMN-dep_NADH:Q_OxRdtase_AzoR1"/>
</dbReference>
<keyword evidence="1 6" id="KW-0285">Flavoprotein</keyword>
<dbReference type="Pfam" id="PF02525">
    <property type="entry name" value="Flavodoxin_2"/>
    <property type="match status" value="1"/>
</dbReference>
<evidence type="ECO:0000256" key="6">
    <source>
        <dbReference type="HAMAP-Rule" id="MF_01216"/>
    </source>
</evidence>
<reference evidence="8 9" key="1">
    <citation type="submission" date="2011-01" db="EMBL/GenBank/DDBJ databases">
        <title>Complete sequence of Pseudoxanthomonas suwonensis 11-1.</title>
        <authorList>
            <consortium name="US DOE Joint Genome Institute"/>
            <person name="Lucas S."/>
            <person name="Copeland A."/>
            <person name="Lapidus A."/>
            <person name="Cheng J.-F."/>
            <person name="Goodwin L."/>
            <person name="Pitluck S."/>
            <person name="Teshima H."/>
            <person name="Detter J.C."/>
            <person name="Han C."/>
            <person name="Tapia R."/>
            <person name="Land M."/>
            <person name="Hauser L."/>
            <person name="Kyrpides N."/>
            <person name="Ivanova N."/>
            <person name="Ovchinnikova G."/>
            <person name="Siebers A.K."/>
            <person name="Allgaier M."/>
            <person name="Thelen M.P."/>
            <person name="Hugenholtz P."/>
            <person name="Gladden J."/>
            <person name="Woyke T."/>
        </authorList>
    </citation>
    <scope>NUCLEOTIDE SEQUENCE [LARGE SCALE GENOMIC DNA]</scope>
    <source>
        <strain evidence="9">11-1</strain>
    </source>
</reference>
<dbReference type="EC" id="1.6.5.-" evidence="6"/>
<accession>E6WTQ7</accession>
<keyword evidence="2 6" id="KW-0288">FMN</keyword>
<dbReference type="GO" id="GO:0009055">
    <property type="term" value="F:electron transfer activity"/>
    <property type="evidence" value="ECO:0007669"/>
    <property type="project" value="UniProtKB-UniRule"/>
</dbReference>
<comment type="subunit">
    <text evidence="6">Homodimer.</text>
</comment>